<proteinExistence type="predicted"/>
<sequence>MALTPAERKQRYIIKHKSLNNDEYKLKEKLKNKKYYASKVKHIELNDEDLIIKSNDPNNEYIYLPPIKKRINPINKSKLNINTINLYIKTMKKFYLAYHKTELTDDTDLYNVLSKKTYDINNINTQFGFIKKNIYDIVKNNNKNDIRILYSVITRFKYFSVPVKQLYPYILKFQDVYDTERANKIVDNTIAAKMNSLSFDKKDIIDKYNENSHLTDNEKLIFVLLTLFPTRRPVDYRKMLVSFNEPKNQSKLSYADKNNYYYNKTFYFNITKNKKQQQFTVPDELDDIIKSLITTKNNNDFLLSFNNNQLTQIQLSKLIMNTFYKIYDISISAVEIRRLYATHLKKLAENKLITIREHKDISDMMNHNYEENKKYSY</sequence>
<evidence type="ECO:0000313" key="1">
    <source>
        <dbReference type="EMBL" id="QHT99013.1"/>
    </source>
</evidence>
<protein>
    <submittedName>
        <fullName evidence="1">Uncharacterized protein</fullName>
    </submittedName>
</protein>
<accession>A0A6C0J5U3</accession>
<name>A0A6C0J5U3_9ZZZZ</name>
<reference evidence="1" key="1">
    <citation type="journal article" date="2020" name="Nature">
        <title>Giant virus diversity and host interactions through global metagenomics.</title>
        <authorList>
            <person name="Schulz F."/>
            <person name="Roux S."/>
            <person name="Paez-Espino D."/>
            <person name="Jungbluth S."/>
            <person name="Walsh D.A."/>
            <person name="Denef V.J."/>
            <person name="McMahon K.D."/>
            <person name="Konstantinidis K.T."/>
            <person name="Eloe-Fadrosh E.A."/>
            <person name="Kyrpides N.C."/>
            <person name="Woyke T."/>
        </authorList>
    </citation>
    <scope>NUCLEOTIDE SEQUENCE</scope>
    <source>
        <strain evidence="1">GVMAG-M-3300025695-21</strain>
    </source>
</reference>
<dbReference type="AlphaFoldDB" id="A0A6C0J5U3"/>
<organism evidence="1">
    <name type="scientific">viral metagenome</name>
    <dbReference type="NCBI Taxonomy" id="1070528"/>
    <lineage>
        <taxon>unclassified sequences</taxon>
        <taxon>metagenomes</taxon>
        <taxon>organismal metagenomes</taxon>
    </lineage>
</organism>
<dbReference type="EMBL" id="MN740299">
    <property type="protein sequence ID" value="QHT99013.1"/>
    <property type="molecule type" value="Genomic_DNA"/>
</dbReference>